<evidence type="ECO:0000313" key="1">
    <source>
        <dbReference type="EMBL" id="PMD28973.1"/>
    </source>
</evidence>
<evidence type="ECO:0000313" key="2">
    <source>
        <dbReference type="Proteomes" id="UP000235786"/>
    </source>
</evidence>
<dbReference type="OrthoDB" id="4485682at2759"/>
<accession>A0A2J6QRU1</accession>
<dbReference type="EMBL" id="KZ613980">
    <property type="protein sequence ID" value="PMD28973.1"/>
    <property type="molecule type" value="Genomic_DNA"/>
</dbReference>
<organism evidence="1 2">
    <name type="scientific">Hyaloscypha variabilis (strain UAMH 11265 / GT02V1 / F)</name>
    <name type="common">Meliniomyces variabilis</name>
    <dbReference type="NCBI Taxonomy" id="1149755"/>
    <lineage>
        <taxon>Eukaryota</taxon>
        <taxon>Fungi</taxon>
        <taxon>Dikarya</taxon>
        <taxon>Ascomycota</taxon>
        <taxon>Pezizomycotina</taxon>
        <taxon>Leotiomycetes</taxon>
        <taxon>Helotiales</taxon>
        <taxon>Hyaloscyphaceae</taxon>
        <taxon>Hyaloscypha</taxon>
        <taxon>Hyaloscypha variabilis</taxon>
    </lineage>
</organism>
<gene>
    <name evidence="1" type="ORF">L207DRAFT_446261</name>
</gene>
<dbReference type="STRING" id="1149755.A0A2J6QRU1"/>
<reference evidence="1 2" key="1">
    <citation type="submission" date="2016-04" db="EMBL/GenBank/DDBJ databases">
        <title>A degradative enzymes factory behind the ericoid mycorrhizal symbiosis.</title>
        <authorList>
            <consortium name="DOE Joint Genome Institute"/>
            <person name="Martino E."/>
            <person name="Morin E."/>
            <person name="Grelet G."/>
            <person name="Kuo A."/>
            <person name="Kohler A."/>
            <person name="Daghino S."/>
            <person name="Barry K."/>
            <person name="Choi C."/>
            <person name="Cichocki N."/>
            <person name="Clum A."/>
            <person name="Copeland A."/>
            <person name="Hainaut M."/>
            <person name="Haridas S."/>
            <person name="Labutti K."/>
            <person name="Lindquist E."/>
            <person name="Lipzen A."/>
            <person name="Khouja H.-R."/>
            <person name="Murat C."/>
            <person name="Ohm R."/>
            <person name="Olson A."/>
            <person name="Spatafora J."/>
            <person name="Veneault-Fourrey C."/>
            <person name="Henrissat B."/>
            <person name="Grigoriev I."/>
            <person name="Martin F."/>
            <person name="Perotto S."/>
        </authorList>
    </citation>
    <scope>NUCLEOTIDE SEQUENCE [LARGE SCALE GENOMIC DNA]</scope>
    <source>
        <strain evidence="1 2">F</strain>
    </source>
</reference>
<proteinExistence type="predicted"/>
<protein>
    <submittedName>
        <fullName evidence="1">Uncharacterized protein</fullName>
    </submittedName>
</protein>
<keyword evidence="2" id="KW-1185">Reference proteome</keyword>
<dbReference type="AlphaFoldDB" id="A0A2J6QRU1"/>
<sequence>NPTPRERDLVIIEINLKYYKGANKKPKPTTYLFYKEELPILYLIAYILAIAL</sequence>
<name>A0A2J6QRU1_HYAVF</name>
<feature type="non-terminal residue" evidence="1">
    <location>
        <position position="1"/>
    </location>
</feature>
<dbReference type="Proteomes" id="UP000235786">
    <property type="component" value="Unassembled WGS sequence"/>
</dbReference>